<evidence type="ECO:0000259" key="7">
    <source>
        <dbReference type="SMART" id="SM00829"/>
    </source>
</evidence>
<dbReference type="Gene3D" id="3.40.50.720">
    <property type="entry name" value="NAD(P)-binding Rossmann-like Domain"/>
    <property type="match status" value="1"/>
</dbReference>
<dbReference type="InterPro" id="IPR011032">
    <property type="entry name" value="GroES-like_sf"/>
</dbReference>
<evidence type="ECO:0000256" key="6">
    <source>
        <dbReference type="RuleBase" id="RU361277"/>
    </source>
</evidence>
<evidence type="ECO:0000256" key="4">
    <source>
        <dbReference type="ARBA" id="ARBA00022833"/>
    </source>
</evidence>
<keyword evidence="5" id="KW-0560">Oxidoreductase</keyword>
<dbReference type="Gene3D" id="3.90.180.10">
    <property type="entry name" value="Medium-chain alcohol dehydrogenases, catalytic domain"/>
    <property type="match status" value="1"/>
</dbReference>
<dbReference type="PANTHER" id="PTHR43161:SF9">
    <property type="entry name" value="SORBITOL DEHYDROGENASE"/>
    <property type="match status" value="1"/>
</dbReference>
<dbReference type="GO" id="GO:0003939">
    <property type="term" value="F:L-iditol 2-dehydrogenase (NAD+) activity"/>
    <property type="evidence" value="ECO:0007669"/>
    <property type="project" value="TreeGrafter"/>
</dbReference>
<evidence type="ECO:0000256" key="5">
    <source>
        <dbReference type="ARBA" id="ARBA00023002"/>
    </source>
</evidence>
<dbReference type="PROSITE" id="PS00059">
    <property type="entry name" value="ADH_ZINC"/>
    <property type="match status" value="1"/>
</dbReference>
<keyword evidence="9" id="KW-1185">Reference proteome</keyword>
<dbReference type="SUPFAM" id="SSF50129">
    <property type="entry name" value="GroES-like"/>
    <property type="match status" value="1"/>
</dbReference>
<dbReference type="CDD" id="cd05285">
    <property type="entry name" value="sorbitol_DH"/>
    <property type="match status" value="1"/>
</dbReference>
<accession>A0A1E4TKX5</accession>
<dbReference type="GO" id="GO:0006062">
    <property type="term" value="P:sorbitol catabolic process"/>
    <property type="evidence" value="ECO:0007669"/>
    <property type="project" value="TreeGrafter"/>
</dbReference>
<dbReference type="SUPFAM" id="SSF51735">
    <property type="entry name" value="NAD(P)-binding Rossmann-fold domains"/>
    <property type="match status" value="1"/>
</dbReference>
<evidence type="ECO:0000256" key="3">
    <source>
        <dbReference type="ARBA" id="ARBA00022723"/>
    </source>
</evidence>
<keyword evidence="3 6" id="KW-0479">Metal-binding</keyword>
<keyword evidence="4 6" id="KW-0862">Zinc</keyword>
<protein>
    <recommendedName>
        <fullName evidence="7">Enoyl reductase (ER) domain-containing protein</fullName>
    </recommendedName>
</protein>
<dbReference type="InterPro" id="IPR013154">
    <property type="entry name" value="ADH-like_N"/>
</dbReference>
<proteinExistence type="inferred from homology"/>
<dbReference type="OrthoDB" id="3941538at2759"/>
<feature type="domain" description="Enoyl reductase (ER)" evidence="7">
    <location>
        <begin position="10"/>
        <end position="344"/>
    </location>
</feature>
<dbReference type="InterPro" id="IPR002328">
    <property type="entry name" value="ADH_Zn_CS"/>
</dbReference>
<dbReference type="SMART" id="SM00829">
    <property type="entry name" value="PKS_ER"/>
    <property type="match status" value="1"/>
</dbReference>
<dbReference type="InterPro" id="IPR036291">
    <property type="entry name" value="NAD(P)-bd_dom_sf"/>
</dbReference>
<evidence type="ECO:0000256" key="2">
    <source>
        <dbReference type="ARBA" id="ARBA00008072"/>
    </source>
</evidence>
<evidence type="ECO:0000313" key="9">
    <source>
        <dbReference type="Proteomes" id="UP000095023"/>
    </source>
</evidence>
<gene>
    <name evidence="8" type="ORF">CANCADRAFT_86620</name>
</gene>
<reference evidence="9" key="1">
    <citation type="submission" date="2016-02" db="EMBL/GenBank/DDBJ databases">
        <title>Comparative genomics of biotechnologically important yeasts.</title>
        <authorList>
            <consortium name="DOE Joint Genome Institute"/>
            <person name="Riley R."/>
            <person name="Haridas S."/>
            <person name="Wolfe K.H."/>
            <person name="Lopes M.R."/>
            <person name="Hittinger C.T."/>
            <person name="Goker M."/>
            <person name="Salamov A."/>
            <person name="Wisecaver J."/>
            <person name="Long T.M."/>
            <person name="Aerts A.L."/>
            <person name="Barry K."/>
            <person name="Choi C."/>
            <person name="Clum A."/>
            <person name="Coughlan A.Y."/>
            <person name="Deshpande S."/>
            <person name="Douglass A.P."/>
            <person name="Hanson S.J."/>
            <person name="Klenk H.-P."/>
            <person name="Labutti K."/>
            <person name="Lapidus A."/>
            <person name="Lindquist E."/>
            <person name="Lipzen A."/>
            <person name="Meier-Kolthoff J.P."/>
            <person name="Ohm R.A."/>
            <person name="Otillar R.P."/>
            <person name="Pangilinan J."/>
            <person name="Peng Y."/>
            <person name="Rokas A."/>
            <person name="Rosa C.A."/>
            <person name="Scheuner C."/>
            <person name="Sibirny A.A."/>
            <person name="Slot J.C."/>
            <person name="Stielow J.B."/>
            <person name="Sun H."/>
            <person name="Kurtzman C.P."/>
            <person name="Blackwell M."/>
            <person name="Jeffries T.W."/>
            <person name="Grigoriev I.V."/>
        </authorList>
    </citation>
    <scope>NUCLEOTIDE SEQUENCE [LARGE SCALE GENOMIC DNA]</scope>
    <source>
        <strain evidence="9">NRRL Y-17796</strain>
    </source>
</reference>
<dbReference type="InterPro" id="IPR013149">
    <property type="entry name" value="ADH-like_C"/>
</dbReference>
<dbReference type="PANTHER" id="PTHR43161">
    <property type="entry name" value="SORBITOL DEHYDROGENASE"/>
    <property type="match status" value="1"/>
</dbReference>
<dbReference type="Pfam" id="PF08240">
    <property type="entry name" value="ADH_N"/>
    <property type="match status" value="1"/>
</dbReference>
<dbReference type="InterPro" id="IPR045306">
    <property type="entry name" value="SDH-like"/>
</dbReference>
<dbReference type="Proteomes" id="UP000095023">
    <property type="component" value="Unassembled WGS sequence"/>
</dbReference>
<dbReference type="EMBL" id="KV453841">
    <property type="protein sequence ID" value="ODV92420.1"/>
    <property type="molecule type" value="Genomic_DNA"/>
</dbReference>
<dbReference type="InterPro" id="IPR020843">
    <property type="entry name" value="ER"/>
</dbReference>
<evidence type="ECO:0000256" key="1">
    <source>
        <dbReference type="ARBA" id="ARBA00001947"/>
    </source>
</evidence>
<comment type="cofactor">
    <cofactor evidence="1 6">
        <name>Zn(2+)</name>
        <dbReference type="ChEBI" id="CHEBI:29105"/>
    </cofactor>
</comment>
<dbReference type="AlphaFoldDB" id="A0A1E4TKX5"/>
<name>A0A1E4TKX5_9ASCO</name>
<sequence length="347" mass="36787">MPENLSFVLESVGKVKFEDRPVPVPGPKEVLIEVAVTGICGSDVHYYTHGGIGDFIVKEPMVLGHESAGKVVKLGDSVTTLAVGDRVALEPGVPGRYSKWTKSGRYNLDDDMKFAATPPYDGTLCKYYVLPEDFCYKLPESMSYEQGALIEPLAVGVHVARQACVKPGDKCAVFGAGPVGLLIGQICKAFNCGSDVTIVDISDARLEMAASLGLIAIKAGKTPEETSEKIIAALGGQPQAVLEASGAPPSIKAACLVVEKGGTYVQAGMGNDFIDGFPISQICIKEVSLKGSFRYSEGDYSTAIQLVDKGLVNVDKLITKKFPFAEAKDAFEFVKAGKGVKVLIDSP</sequence>
<evidence type="ECO:0000313" key="8">
    <source>
        <dbReference type="EMBL" id="ODV92420.1"/>
    </source>
</evidence>
<dbReference type="GO" id="GO:0008270">
    <property type="term" value="F:zinc ion binding"/>
    <property type="evidence" value="ECO:0007669"/>
    <property type="project" value="InterPro"/>
</dbReference>
<organism evidence="8 9">
    <name type="scientific">Tortispora caseinolytica NRRL Y-17796</name>
    <dbReference type="NCBI Taxonomy" id="767744"/>
    <lineage>
        <taxon>Eukaryota</taxon>
        <taxon>Fungi</taxon>
        <taxon>Dikarya</taxon>
        <taxon>Ascomycota</taxon>
        <taxon>Saccharomycotina</taxon>
        <taxon>Trigonopsidomycetes</taxon>
        <taxon>Trigonopsidales</taxon>
        <taxon>Trigonopsidaceae</taxon>
        <taxon>Tortispora</taxon>
    </lineage>
</organism>
<comment type="similarity">
    <text evidence="2 6">Belongs to the zinc-containing alcohol dehydrogenase family.</text>
</comment>
<dbReference type="Pfam" id="PF00107">
    <property type="entry name" value="ADH_zinc_N"/>
    <property type="match status" value="1"/>
</dbReference>